<dbReference type="RefSeq" id="WP_194536372.1">
    <property type="nucleotide sequence ID" value="NZ_JACEFB010000001.1"/>
</dbReference>
<proteinExistence type="predicted"/>
<dbReference type="InterPro" id="IPR052216">
    <property type="entry name" value="CRISPR_Csm3_endoribonuclease"/>
</dbReference>
<dbReference type="Proteomes" id="UP000542342">
    <property type="component" value="Unassembled WGS sequence"/>
</dbReference>
<dbReference type="GO" id="GO:0051607">
    <property type="term" value="P:defense response to virus"/>
    <property type="evidence" value="ECO:0007669"/>
    <property type="project" value="UniProtKB-KW"/>
</dbReference>
<gene>
    <name evidence="3" type="ORF">H0921_02180</name>
</gene>
<dbReference type="AlphaFoldDB" id="A0A7V9AAJ6"/>
<feature type="domain" description="CRISPR type III-associated protein" evidence="2">
    <location>
        <begin position="15"/>
        <end position="228"/>
    </location>
</feature>
<evidence type="ECO:0000313" key="4">
    <source>
        <dbReference type="Proteomes" id="UP000542342"/>
    </source>
</evidence>
<organism evidence="3 4">
    <name type="scientific">Thermogemmata fonticola</name>
    <dbReference type="NCBI Taxonomy" id="2755323"/>
    <lineage>
        <taxon>Bacteria</taxon>
        <taxon>Pseudomonadati</taxon>
        <taxon>Planctomycetota</taxon>
        <taxon>Planctomycetia</taxon>
        <taxon>Gemmatales</taxon>
        <taxon>Gemmataceae</taxon>
        <taxon>Thermogemmata</taxon>
    </lineage>
</organism>
<dbReference type="InterPro" id="IPR005537">
    <property type="entry name" value="RAMP_III_fam"/>
</dbReference>
<sequence length="317" mass="35438">MLRKWLCQADVTLRLTPIDPILIKSGYATLSGPDMVPVETLRDGKRVFYFPGSSLKGVLRSHFERIARTLRPGSVCLPYYDPDPKKREQFNVPVAEEQRSFGCGFREAGNGRPDTSATAYYESCAACRLFGSLRFAGRFSIGDAYPLPEHQPKPGQRNGVGIDRFTGGTVRGVLFELVVVEGGVFETTIRVTNFELWQLAAVNFLLQDLQDEMITLGSGRSRGLGRVRGEVTRYVLSYIRPQTAVVGLAELATEEERRDYRLFSWSPSEPIPLSNGQPRGLRHEYDLSPNWSSVLQPLAGSLEAFLQWHQPLGVPSR</sequence>
<dbReference type="Pfam" id="PF03787">
    <property type="entry name" value="RAMPs"/>
    <property type="match status" value="1"/>
</dbReference>
<keyword evidence="4" id="KW-1185">Reference proteome</keyword>
<evidence type="ECO:0000313" key="3">
    <source>
        <dbReference type="EMBL" id="MBA2224964.1"/>
    </source>
</evidence>
<reference evidence="3 4" key="1">
    <citation type="submission" date="2020-07" db="EMBL/GenBank/DDBJ databases">
        <title>Thermogemmata thermophila gen. nov., sp. nov., a novel moderate thermophilic planctomycete from a Kamchatka hot spring.</title>
        <authorList>
            <person name="Elcheninov A.G."/>
            <person name="Podosokorskaya O.A."/>
            <person name="Kovaleva O.L."/>
            <person name="Novikov A."/>
            <person name="Bonch-Osmolovskaya E.A."/>
            <person name="Toshchakov S.V."/>
            <person name="Kublanov I.V."/>
        </authorList>
    </citation>
    <scope>NUCLEOTIDE SEQUENCE [LARGE SCALE GENOMIC DNA]</scope>
    <source>
        <strain evidence="3 4">2918</strain>
    </source>
</reference>
<evidence type="ECO:0000256" key="1">
    <source>
        <dbReference type="ARBA" id="ARBA00023118"/>
    </source>
</evidence>
<dbReference type="PANTHER" id="PTHR35579">
    <property type="entry name" value="CRISPR SYSTEM CMS ENDORIBONUCLEASE CSM3"/>
    <property type="match status" value="1"/>
</dbReference>
<keyword evidence="1" id="KW-0051">Antiviral defense</keyword>
<evidence type="ECO:0000259" key="2">
    <source>
        <dbReference type="Pfam" id="PF03787"/>
    </source>
</evidence>
<dbReference type="EMBL" id="JACEFB010000001">
    <property type="protein sequence ID" value="MBA2224964.1"/>
    <property type="molecule type" value="Genomic_DNA"/>
</dbReference>
<accession>A0A7V9AAJ6</accession>
<name>A0A7V9AAJ6_9BACT</name>
<comment type="caution">
    <text evidence="3">The sequence shown here is derived from an EMBL/GenBank/DDBJ whole genome shotgun (WGS) entry which is preliminary data.</text>
</comment>
<dbReference type="PANTHER" id="PTHR35579:SF3">
    <property type="entry name" value="CRISPR SYSTEM CMS ENDORIBONUCLEASE CSM3"/>
    <property type="match status" value="1"/>
</dbReference>
<protein>
    <recommendedName>
        <fullName evidence="2">CRISPR type III-associated protein domain-containing protein</fullName>
    </recommendedName>
</protein>